<reference evidence="3" key="1">
    <citation type="submission" date="2016-06" db="EMBL/GenBank/DDBJ databases">
        <title>Parallel loss of symbiosis genes in relatives of nitrogen-fixing non-legume Parasponia.</title>
        <authorList>
            <person name="Van Velzen R."/>
            <person name="Holmer R."/>
            <person name="Bu F."/>
            <person name="Rutten L."/>
            <person name="Van Zeijl A."/>
            <person name="Liu W."/>
            <person name="Santuari L."/>
            <person name="Cao Q."/>
            <person name="Sharma T."/>
            <person name="Shen D."/>
            <person name="Roswanjaya Y."/>
            <person name="Wardhani T."/>
            <person name="Kalhor M.S."/>
            <person name="Jansen J."/>
            <person name="Van den Hoogen J."/>
            <person name="Gungor B."/>
            <person name="Hartog M."/>
            <person name="Hontelez J."/>
            <person name="Verver J."/>
            <person name="Yang W.-C."/>
            <person name="Schijlen E."/>
            <person name="Repin R."/>
            <person name="Schilthuizen M."/>
            <person name="Schranz E."/>
            <person name="Heidstra R."/>
            <person name="Miyata K."/>
            <person name="Fedorova E."/>
            <person name="Kohlen W."/>
            <person name="Bisseling T."/>
            <person name="Smit S."/>
            <person name="Geurts R."/>
        </authorList>
    </citation>
    <scope>NUCLEOTIDE SEQUENCE [LARGE SCALE GENOMIC DNA]</scope>
    <source>
        <strain evidence="3">cv. WU1-14</strain>
    </source>
</reference>
<protein>
    <submittedName>
        <fullName evidence="2">Uncharacterized protein</fullName>
    </submittedName>
</protein>
<dbReference type="AlphaFoldDB" id="A0A2P5DKR0"/>
<evidence type="ECO:0000256" key="1">
    <source>
        <dbReference type="SAM" id="MobiDB-lite"/>
    </source>
</evidence>
<name>A0A2P5DKR0_PARAD</name>
<keyword evidence="3" id="KW-1185">Reference proteome</keyword>
<comment type="caution">
    <text evidence="2">The sequence shown here is derived from an EMBL/GenBank/DDBJ whole genome shotgun (WGS) entry which is preliminary data.</text>
</comment>
<evidence type="ECO:0000313" key="3">
    <source>
        <dbReference type="Proteomes" id="UP000237105"/>
    </source>
</evidence>
<gene>
    <name evidence="2" type="ORF">PanWU01x14_053980</name>
</gene>
<feature type="region of interest" description="Disordered" evidence="1">
    <location>
        <begin position="1"/>
        <end position="21"/>
    </location>
</feature>
<accession>A0A2P5DKR0</accession>
<sequence length="78" mass="8489">EIKFGKMVQSNEELEPKASLSTKEANAGALLRYASVPATREACAATQHRGTRGHFFQTSLHGRATFRAAIVLKGNFDP</sequence>
<evidence type="ECO:0000313" key="2">
    <source>
        <dbReference type="EMBL" id="PON73848.1"/>
    </source>
</evidence>
<dbReference type="EMBL" id="JXTB01000031">
    <property type="protein sequence ID" value="PON73848.1"/>
    <property type="molecule type" value="Genomic_DNA"/>
</dbReference>
<organism evidence="2 3">
    <name type="scientific">Parasponia andersonii</name>
    <name type="common">Sponia andersonii</name>
    <dbReference type="NCBI Taxonomy" id="3476"/>
    <lineage>
        <taxon>Eukaryota</taxon>
        <taxon>Viridiplantae</taxon>
        <taxon>Streptophyta</taxon>
        <taxon>Embryophyta</taxon>
        <taxon>Tracheophyta</taxon>
        <taxon>Spermatophyta</taxon>
        <taxon>Magnoliopsida</taxon>
        <taxon>eudicotyledons</taxon>
        <taxon>Gunneridae</taxon>
        <taxon>Pentapetalae</taxon>
        <taxon>rosids</taxon>
        <taxon>fabids</taxon>
        <taxon>Rosales</taxon>
        <taxon>Cannabaceae</taxon>
        <taxon>Parasponia</taxon>
    </lineage>
</organism>
<dbReference type="Proteomes" id="UP000237105">
    <property type="component" value="Unassembled WGS sequence"/>
</dbReference>
<feature type="non-terminal residue" evidence="2">
    <location>
        <position position="1"/>
    </location>
</feature>
<proteinExistence type="predicted"/>